<proteinExistence type="predicted"/>
<evidence type="ECO:0000313" key="2">
    <source>
        <dbReference type="Proteomes" id="UP001500340"/>
    </source>
</evidence>
<keyword evidence="2" id="KW-1185">Reference proteome</keyword>
<accession>A0ABN0XUR7</accession>
<sequence>MKRLTKRQVIDEFIQVIKDYDSIDEELFRLVDEGKINSGCLLVRLSHNTMPYRWLYGDHLRKGWPCRLYGTARDKTRLSLYQIYLNDMKKELERARDFISRPQHGWKGHTE</sequence>
<protein>
    <submittedName>
        <fullName evidence="1">Uncharacterized protein</fullName>
    </submittedName>
</protein>
<reference evidence="1 2" key="1">
    <citation type="journal article" date="2019" name="Int. J. Syst. Evol. Microbiol.">
        <title>The Global Catalogue of Microorganisms (GCM) 10K type strain sequencing project: providing services to taxonomists for standard genome sequencing and annotation.</title>
        <authorList>
            <consortium name="The Broad Institute Genomics Platform"/>
            <consortium name="The Broad Institute Genome Sequencing Center for Infectious Disease"/>
            <person name="Wu L."/>
            <person name="Ma J."/>
        </authorList>
    </citation>
    <scope>NUCLEOTIDE SEQUENCE [LARGE SCALE GENOMIC DNA]</scope>
    <source>
        <strain evidence="1 2">JCM 12774</strain>
    </source>
</reference>
<evidence type="ECO:0000313" key="1">
    <source>
        <dbReference type="EMBL" id="GAA0373077.1"/>
    </source>
</evidence>
<name>A0ABN0XUR7_9BACL</name>
<organism evidence="1 2">
    <name type="scientific">Paenibacillus motobuensis</name>
    <dbReference type="NCBI Taxonomy" id="295324"/>
    <lineage>
        <taxon>Bacteria</taxon>
        <taxon>Bacillati</taxon>
        <taxon>Bacillota</taxon>
        <taxon>Bacilli</taxon>
        <taxon>Bacillales</taxon>
        <taxon>Paenibacillaceae</taxon>
        <taxon>Paenibacillus</taxon>
    </lineage>
</organism>
<gene>
    <name evidence="1" type="ORF">GCM10008933_00040</name>
</gene>
<dbReference type="Proteomes" id="UP001500340">
    <property type="component" value="Unassembled WGS sequence"/>
</dbReference>
<comment type="caution">
    <text evidence="1">The sequence shown here is derived from an EMBL/GenBank/DDBJ whole genome shotgun (WGS) entry which is preliminary data.</text>
</comment>
<dbReference type="EMBL" id="BAAACX010000001">
    <property type="protein sequence ID" value="GAA0373077.1"/>
    <property type="molecule type" value="Genomic_DNA"/>
</dbReference>
<dbReference type="RefSeq" id="WP_343855708.1">
    <property type="nucleotide sequence ID" value="NZ_BAAACX010000001.1"/>
</dbReference>